<feature type="compositionally biased region" description="Basic and acidic residues" evidence="1">
    <location>
        <begin position="62"/>
        <end position="74"/>
    </location>
</feature>
<dbReference type="AlphaFoldDB" id="A0AAJ0BLX6"/>
<name>A0AAJ0BLX6_9PEZI</name>
<accession>A0AAJ0BLX6</accession>
<evidence type="ECO:0000313" key="3">
    <source>
        <dbReference type="Proteomes" id="UP001239445"/>
    </source>
</evidence>
<organism evidence="2 3">
    <name type="scientific">Echria macrotheca</name>
    <dbReference type="NCBI Taxonomy" id="438768"/>
    <lineage>
        <taxon>Eukaryota</taxon>
        <taxon>Fungi</taxon>
        <taxon>Dikarya</taxon>
        <taxon>Ascomycota</taxon>
        <taxon>Pezizomycotina</taxon>
        <taxon>Sordariomycetes</taxon>
        <taxon>Sordariomycetidae</taxon>
        <taxon>Sordariales</taxon>
        <taxon>Schizotheciaceae</taxon>
        <taxon>Echria</taxon>
    </lineage>
</organism>
<gene>
    <name evidence="2" type="ORF">QBC47DRAFT_399210</name>
</gene>
<dbReference type="Proteomes" id="UP001239445">
    <property type="component" value="Unassembled WGS sequence"/>
</dbReference>
<feature type="region of interest" description="Disordered" evidence="1">
    <location>
        <begin position="62"/>
        <end position="87"/>
    </location>
</feature>
<protein>
    <submittedName>
        <fullName evidence="2">Uncharacterized protein</fullName>
    </submittedName>
</protein>
<dbReference type="EMBL" id="MU839829">
    <property type="protein sequence ID" value="KAK1758301.1"/>
    <property type="molecule type" value="Genomic_DNA"/>
</dbReference>
<feature type="compositionally biased region" description="Gly residues" evidence="1">
    <location>
        <begin position="75"/>
        <end position="87"/>
    </location>
</feature>
<proteinExistence type="predicted"/>
<reference evidence="2" key="1">
    <citation type="submission" date="2023-06" db="EMBL/GenBank/DDBJ databases">
        <title>Genome-scale phylogeny and comparative genomics of the fungal order Sordariales.</title>
        <authorList>
            <consortium name="Lawrence Berkeley National Laboratory"/>
            <person name="Hensen N."/>
            <person name="Bonometti L."/>
            <person name="Westerberg I."/>
            <person name="Brannstrom I.O."/>
            <person name="Guillou S."/>
            <person name="Cros-Aarteil S."/>
            <person name="Calhoun S."/>
            <person name="Haridas S."/>
            <person name="Kuo A."/>
            <person name="Mondo S."/>
            <person name="Pangilinan J."/>
            <person name="Riley R."/>
            <person name="Labutti K."/>
            <person name="Andreopoulos B."/>
            <person name="Lipzen A."/>
            <person name="Chen C."/>
            <person name="Yanf M."/>
            <person name="Daum C."/>
            <person name="Ng V."/>
            <person name="Clum A."/>
            <person name="Steindorff A."/>
            <person name="Ohm R."/>
            <person name="Martin F."/>
            <person name="Silar P."/>
            <person name="Natvig D."/>
            <person name="Lalanne C."/>
            <person name="Gautier V."/>
            <person name="Ament-Velasquez S.L."/>
            <person name="Kruys A."/>
            <person name="Hutchinson M.I."/>
            <person name="Powell A.J."/>
            <person name="Barry K."/>
            <person name="Miller A.N."/>
            <person name="Grigoriev I.V."/>
            <person name="Debuchy R."/>
            <person name="Gladieux P."/>
            <person name="Thoren M.H."/>
            <person name="Johannesson H."/>
        </authorList>
    </citation>
    <scope>NUCLEOTIDE SEQUENCE</scope>
    <source>
        <strain evidence="2">PSN4</strain>
    </source>
</reference>
<evidence type="ECO:0000256" key="1">
    <source>
        <dbReference type="SAM" id="MobiDB-lite"/>
    </source>
</evidence>
<evidence type="ECO:0000313" key="2">
    <source>
        <dbReference type="EMBL" id="KAK1758301.1"/>
    </source>
</evidence>
<comment type="caution">
    <text evidence="2">The sequence shown here is derived from an EMBL/GenBank/DDBJ whole genome shotgun (WGS) entry which is preliminary data.</text>
</comment>
<sequence>MTHSYDKRPRATNVQAPANWTAVRPHKYCGKIDLAGRPGKANKAQKCDECMAIKAAEAKAVQRDTNARRQEKMDWGGGGYGEGEADS</sequence>
<keyword evidence="3" id="KW-1185">Reference proteome</keyword>